<dbReference type="AlphaFoldDB" id="A0A7M5XDK0"/>
<keyword evidence="4" id="KW-1185">Reference proteome</keyword>
<reference evidence="3" key="1">
    <citation type="submission" date="2021-01" db="UniProtKB">
        <authorList>
            <consortium name="EnsemblMetazoa"/>
        </authorList>
    </citation>
    <scope>IDENTIFICATION</scope>
</reference>
<feature type="region of interest" description="Disordered" evidence="1">
    <location>
        <begin position="118"/>
        <end position="143"/>
    </location>
</feature>
<feature type="compositionally biased region" description="Basic and acidic residues" evidence="1">
    <location>
        <begin position="134"/>
        <end position="143"/>
    </location>
</feature>
<organism evidence="3 4">
    <name type="scientific">Clytia hemisphaerica</name>
    <dbReference type="NCBI Taxonomy" id="252671"/>
    <lineage>
        <taxon>Eukaryota</taxon>
        <taxon>Metazoa</taxon>
        <taxon>Cnidaria</taxon>
        <taxon>Hydrozoa</taxon>
        <taxon>Hydroidolina</taxon>
        <taxon>Leptothecata</taxon>
        <taxon>Obeliida</taxon>
        <taxon>Clytiidae</taxon>
        <taxon>Clytia</taxon>
    </lineage>
</organism>
<evidence type="ECO:0000313" key="3">
    <source>
        <dbReference type="EnsemblMetazoa" id="CLYHEMP021535.1"/>
    </source>
</evidence>
<evidence type="ECO:0000256" key="1">
    <source>
        <dbReference type="SAM" id="MobiDB-lite"/>
    </source>
</evidence>
<accession>A0A7M5XDK0</accession>
<dbReference type="EnsemblMetazoa" id="CLYHEMT021535.1">
    <property type="protein sequence ID" value="CLYHEMP021535.1"/>
    <property type="gene ID" value="CLYHEMG021535"/>
</dbReference>
<proteinExistence type="predicted"/>
<evidence type="ECO:0000313" key="4">
    <source>
        <dbReference type="Proteomes" id="UP000594262"/>
    </source>
</evidence>
<dbReference type="Proteomes" id="UP000594262">
    <property type="component" value="Unplaced"/>
</dbReference>
<feature type="signal peptide" evidence="2">
    <location>
        <begin position="1"/>
        <end position="20"/>
    </location>
</feature>
<dbReference type="GeneID" id="136816589"/>
<protein>
    <submittedName>
        <fullName evidence="3">Uncharacterized protein</fullName>
    </submittedName>
</protein>
<evidence type="ECO:0000256" key="2">
    <source>
        <dbReference type="SAM" id="SignalP"/>
    </source>
</evidence>
<keyword evidence="2" id="KW-0732">Signal</keyword>
<name>A0A7M5XDK0_9CNID</name>
<dbReference type="RefSeq" id="XP_066929026.1">
    <property type="nucleotide sequence ID" value="XM_067072925.1"/>
</dbReference>
<feature type="chain" id="PRO_5029626572" evidence="2">
    <location>
        <begin position="21"/>
        <end position="143"/>
    </location>
</feature>
<sequence length="143" mass="16362">MNRQILIFLTLVTCVVLVKSRSSRFGAKKREWPIKLCTADEDCEGGCCKGLFCFRYLTEDERCLFGHHLKVGCGCEAGLSCERKKFSYSCQKPEDEDESEDNFNRELEEILMRAETRRAVADEGENADNASIDNETKRNVSQF</sequence>